<proteinExistence type="predicted"/>
<dbReference type="AlphaFoldDB" id="A0A4Y2V9Y4"/>
<dbReference type="EMBL" id="BGPR01045218">
    <property type="protein sequence ID" value="GBO22079.1"/>
    <property type="molecule type" value="Genomic_DNA"/>
</dbReference>
<dbReference type="Proteomes" id="UP000499080">
    <property type="component" value="Unassembled WGS sequence"/>
</dbReference>
<gene>
    <name evidence="1" type="ORF">AVEN_244893_1</name>
</gene>
<accession>A0A4Y2V9Y4</accession>
<evidence type="ECO:0000313" key="2">
    <source>
        <dbReference type="Proteomes" id="UP000499080"/>
    </source>
</evidence>
<protein>
    <submittedName>
        <fullName evidence="1">Uncharacterized protein</fullName>
    </submittedName>
</protein>
<keyword evidence="2" id="KW-1185">Reference proteome</keyword>
<name>A0A4Y2V9Y4_ARAVE</name>
<comment type="caution">
    <text evidence="1">The sequence shown here is derived from an EMBL/GenBank/DDBJ whole genome shotgun (WGS) entry which is preliminary data.</text>
</comment>
<evidence type="ECO:0000313" key="1">
    <source>
        <dbReference type="EMBL" id="GBO22079.1"/>
    </source>
</evidence>
<sequence>MRSRDWSVRDASTSVETMWLMWLPKCSEKLSSQLQSRSVHQLCRRCRYVLFKTRSDAEKQKRKIIQPVFRKVRHQGAFQLSMETFYCSITLRVISSSPSLHRT</sequence>
<organism evidence="1 2">
    <name type="scientific">Araneus ventricosus</name>
    <name type="common">Orbweaver spider</name>
    <name type="synonym">Epeira ventricosa</name>
    <dbReference type="NCBI Taxonomy" id="182803"/>
    <lineage>
        <taxon>Eukaryota</taxon>
        <taxon>Metazoa</taxon>
        <taxon>Ecdysozoa</taxon>
        <taxon>Arthropoda</taxon>
        <taxon>Chelicerata</taxon>
        <taxon>Arachnida</taxon>
        <taxon>Araneae</taxon>
        <taxon>Araneomorphae</taxon>
        <taxon>Entelegynae</taxon>
        <taxon>Araneoidea</taxon>
        <taxon>Araneidae</taxon>
        <taxon>Araneus</taxon>
    </lineage>
</organism>
<reference evidence="1 2" key="1">
    <citation type="journal article" date="2019" name="Sci. Rep.">
        <title>Orb-weaving spider Araneus ventricosus genome elucidates the spidroin gene catalogue.</title>
        <authorList>
            <person name="Kono N."/>
            <person name="Nakamura H."/>
            <person name="Ohtoshi R."/>
            <person name="Moran D.A.P."/>
            <person name="Shinohara A."/>
            <person name="Yoshida Y."/>
            <person name="Fujiwara M."/>
            <person name="Mori M."/>
            <person name="Tomita M."/>
            <person name="Arakawa K."/>
        </authorList>
    </citation>
    <scope>NUCLEOTIDE SEQUENCE [LARGE SCALE GENOMIC DNA]</scope>
</reference>